<comment type="caution">
    <text evidence="4">The sequence shown here is derived from an EMBL/GenBank/DDBJ whole genome shotgun (WGS) entry which is preliminary data.</text>
</comment>
<dbReference type="Gene3D" id="3.90.25.10">
    <property type="entry name" value="UDP-galactose 4-epimerase, domain 1"/>
    <property type="match status" value="1"/>
</dbReference>
<evidence type="ECO:0000259" key="3">
    <source>
        <dbReference type="Pfam" id="PF05368"/>
    </source>
</evidence>
<dbReference type="InterPro" id="IPR008030">
    <property type="entry name" value="NmrA-like"/>
</dbReference>
<accession>A0AAD8UCN4</accession>
<evidence type="ECO:0000256" key="1">
    <source>
        <dbReference type="ARBA" id="ARBA00022857"/>
    </source>
</evidence>
<keyword evidence="2" id="KW-0560">Oxidoreductase</keyword>
<dbReference type="PANTHER" id="PTHR47706">
    <property type="entry name" value="NMRA-LIKE FAMILY PROTEIN"/>
    <property type="match status" value="1"/>
</dbReference>
<dbReference type="CDD" id="cd05259">
    <property type="entry name" value="PCBER_SDR_a"/>
    <property type="match status" value="1"/>
</dbReference>
<dbReference type="EMBL" id="JAHMHS010000157">
    <property type="protein sequence ID" value="KAK1711583.1"/>
    <property type="molecule type" value="Genomic_DNA"/>
</dbReference>
<organism evidence="4 5">
    <name type="scientific">Glomerella acutata</name>
    <name type="common">Colletotrichum acutatum</name>
    <dbReference type="NCBI Taxonomy" id="27357"/>
    <lineage>
        <taxon>Eukaryota</taxon>
        <taxon>Fungi</taxon>
        <taxon>Dikarya</taxon>
        <taxon>Ascomycota</taxon>
        <taxon>Pezizomycotina</taxon>
        <taxon>Sordariomycetes</taxon>
        <taxon>Hypocreomycetidae</taxon>
        <taxon>Glomerellales</taxon>
        <taxon>Glomerellaceae</taxon>
        <taxon>Colletotrichum</taxon>
        <taxon>Colletotrichum acutatum species complex</taxon>
    </lineage>
</organism>
<dbReference type="InterPro" id="IPR036291">
    <property type="entry name" value="NAD(P)-bd_dom_sf"/>
</dbReference>
<dbReference type="Proteomes" id="UP001244207">
    <property type="component" value="Unassembled WGS sequence"/>
</dbReference>
<dbReference type="AlphaFoldDB" id="A0AAD8UCN4"/>
<evidence type="ECO:0000313" key="4">
    <source>
        <dbReference type="EMBL" id="KAK1711583.1"/>
    </source>
</evidence>
<feature type="domain" description="NmrA-like" evidence="3">
    <location>
        <begin position="6"/>
        <end position="222"/>
    </location>
</feature>
<keyword evidence="1" id="KW-0521">NADP</keyword>
<dbReference type="SUPFAM" id="SSF51735">
    <property type="entry name" value="NAD(P)-binding Rossmann-fold domains"/>
    <property type="match status" value="1"/>
</dbReference>
<dbReference type="InterPro" id="IPR051609">
    <property type="entry name" value="NmrA/Isoflavone_reductase-like"/>
</dbReference>
<reference evidence="4" key="1">
    <citation type="submission" date="2021-12" db="EMBL/GenBank/DDBJ databases">
        <title>Comparative genomics, transcriptomics and evolutionary studies reveal genomic signatures of adaptation to plant cell wall in hemibiotrophic fungi.</title>
        <authorList>
            <consortium name="DOE Joint Genome Institute"/>
            <person name="Baroncelli R."/>
            <person name="Diaz J.F."/>
            <person name="Benocci T."/>
            <person name="Peng M."/>
            <person name="Battaglia E."/>
            <person name="Haridas S."/>
            <person name="Andreopoulos W."/>
            <person name="Labutti K."/>
            <person name="Pangilinan J."/>
            <person name="Floch G.L."/>
            <person name="Makela M.R."/>
            <person name="Henrissat B."/>
            <person name="Grigoriev I.V."/>
            <person name="Crouch J.A."/>
            <person name="De Vries R.P."/>
            <person name="Sukno S.A."/>
            <person name="Thon M.R."/>
        </authorList>
    </citation>
    <scope>NUCLEOTIDE SEQUENCE</scope>
    <source>
        <strain evidence="4">CBS 112980</strain>
    </source>
</reference>
<dbReference type="GO" id="GO:0016491">
    <property type="term" value="F:oxidoreductase activity"/>
    <property type="evidence" value="ECO:0007669"/>
    <property type="project" value="UniProtKB-KW"/>
</dbReference>
<gene>
    <name evidence="4" type="ORF">BDZ83DRAFT_639385</name>
</gene>
<name>A0AAD8UCN4_GLOAC</name>
<proteinExistence type="predicted"/>
<keyword evidence="5" id="KW-1185">Reference proteome</keyword>
<dbReference type="PANTHER" id="PTHR47706:SF1">
    <property type="entry name" value="CIPA-LIKE, PUTATIVE (AFU_ORTHOLOGUE AFUA_1G12460)-RELATED"/>
    <property type="match status" value="1"/>
</dbReference>
<sequence length="308" mass="33879">MSTPIKHVALAGANGFLGRVLLDVLQKSELFELTVLTREGSRHEFPAGVTVKKVDYESVPSLEAALRGQDALVSALAFDAIHIQRNVVDAAFNAGIRRMIPSEYGNDTMNPKLAVIPIYQPKIAIRKYLDEKVVARPSFSYTIIMNVSFLAPGYALDFLVDVKGKKAHIKDGGNVTFCATTMPHIGQAVIGILTHLEETANRPVKISSVETTQNEIVEISKSIDPIGEWEIKHSRTEVLEKIAHERWNKGDHSEEVVEMFINCAFIGTEAGYFPVTDNKLLGIEPIGREGLEQIIKTAIQDEGSSPCI</sequence>
<evidence type="ECO:0000313" key="5">
    <source>
        <dbReference type="Proteomes" id="UP001244207"/>
    </source>
</evidence>
<dbReference type="InterPro" id="IPR045312">
    <property type="entry name" value="PCBER-like"/>
</dbReference>
<protein>
    <recommendedName>
        <fullName evidence="3">NmrA-like domain-containing protein</fullName>
    </recommendedName>
</protein>
<dbReference type="GeneID" id="85393320"/>
<dbReference type="Gene3D" id="3.40.50.720">
    <property type="entry name" value="NAD(P)-binding Rossmann-like Domain"/>
    <property type="match status" value="1"/>
</dbReference>
<dbReference type="RefSeq" id="XP_060359136.1">
    <property type="nucleotide sequence ID" value="XM_060509421.1"/>
</dbReference>
<evidence type="ECO:0000256" key="2">
    <source>
        <dbReference type="ARBA" id="ARBA00023002"/>
    </source>
</evidence>
<dbReference type="Pfam" id="PF05368">
    <property type="entry name" value="NmrA"/>
    <property type="match status" value="1"/>
</dbReference>